<dbReference type="SMART" id="SM00355">
    <property type="entry name" value="ZnF_C2H2"/>
    <property type="match status" value="6"/>
</dbReference>
<dbReference type="InterPro" id="IPR013087">
    <property type="entry name" value="Znf_C2H2_type"/>
</dbReference>
<evidence type="ECO:0000259" key="2">
    <source>
        <dbReference type="PROSITE" id="PS00028"/>
    </source>
</evidence>
<name>A0A1I7YBB4_9BILA</name>
<keyword evidence="3" id="KW-1185">Reference proteome</keyword>
<reference evidence="4" key="1">
    <citation type="submission" date="2016-11" db="UniProtKB">
        <authorList>
            <consortium name="WormBaseParasite"/>
        </authorList>
    </citation>
    <scope>IDENTIFICATION</scope>
</reference>
<feature type="region of interest" description="Disordered" evidence="1">
    <location>
        <begin position="148"/>
        <end position="194"/>
    </location>
</feature>
<proteinExistence type="predicted"/>
<dbReference type="Proteomes" id="UP000095287">
    <property type="component" value="Unplaced"/>
</dbReference>
<evidence type="ECO:0000256" key="1">
    <source>
        <dbReference type="SAM" id="MobiDB-lite"/>
    </source>
</evidence>
<evidence type="ECO:0000313" key="4">
    <source>
        <dbReference type="WBParaSite" id="L893_g14380.t1"/>
    </source>
</evidence>
<dbReference type="AlphaFoldDB" id="A0A1I7YBB4"/>
<dbReference type="PROSITE" id="PS00028">
    <property type="entry name" value="ZINC_FINGER_C2H2_1"/>
    <property type="match status" value="1"/>
</dbReference>
<organism evidence="3 4">
    <name type="scientific">Steinernema glaseri</name>
    <dbReference type="NCBI Taxonomy" id="37863"/>
    <lineage>
        <taxon>Eukaryota</taxon>
        <taxon>Metazoa</taxon>
        <taxon>Ecdysozoa</taxon>
        <taxon>Nematoda</taxon>
        <taxon>Chromadorea</taxon>
        <taxon>Rhabditida</taxon>
        <taxon>Tylenchina</taxon>
        <taxon>Panagrolaimomorpha</taxon>
        <taxon>Strongyloidoidea</taxon>
        <taxon>Steinernematidae</taxon>
        <taxon>Steinernema</taxon>
    </lineage>
</organism>
<evidence type="ECO:0000313" key="3">
    <source>
        <dbReference type="Proteomes" id="UP000095287"/>
    </source>
</evidence>
<feature type="domain" description="C2H2-type" evidence="2">
    <location>
        <begin position="310"/>
        <end position="330"/>
    </location>
</feature>
<feature type="compositionally biased region" description="Basic and acidic residues" evidence="1">
    <location>
        <begin position="179"/>
        <end position="189"/>
    </location>
</feature>
<sequence>MNFQSSLANQSSTATSTGAGYILKRSLDMLERSQRNLEGSLVNLERSLAIEHTLSRLVDSQEELRRMVMTLLPVATPTADPPAGNPAPLLKKEQVMRDEEDDISSVSSVSSEEQGDIDDIMDAELFTGYNKTQQNSLSHDGFTAASNDAVTEGFPSGSEMAKKSVKKEGADGSVASSSRAEDGPPKGSERLPGPWDNDLSAIWQCAVCKRRVKGNWYARRQHIQVHEDLRLSCPVAGCPTRMVESNVTEHLAKMHGTNRKSFSSANQEELGGALRKIVHSAAELEGNYFPPSSLVSFAEPMRRVKIKPTCKKCGKGLSPLHQRRDHVGIHINAKFLCPFSECGYSARVMTMFHHLRTVHSTTLHNLTDEERGRYKDARKKFYEKVDAVMGDYFPELQQIREAAKVHQICKKCGKNAMTLRERRDHAGVHIHADFPCPFSECGFSGGVTVMFTHLQGVHKTNLHSLTDEERGRYEDERKKFYEIVDAVMVEFFS</sequence>
<dbReference type="WBParaSite" id="L893_g14380.t1">
    <property type="protein sequence ID" value="L893_g14380.t1"/>
    <property type="gene ID" value="L893_g14380"/>
</dbReference>
<accession>A0A1I7YBB4</accession>
<feature type="compositionally biased region" description="Basic and acidic residues" evidence="1">
    <location>
        <begin position="160"/>
        <end position="170"/>
    </location>
</feature>
<protein>
    <submittedName>
        <fullName evidence="4">C2H2-type domain-containing protein</fullName>
    </submittedName>
</protein>